<evidence type="ECO:0000256" key="5">
    <source>
        <dbReference type="HAMAP-Rule" id="MF_01686"/>
    </source>
</evidence>
<dbReference type="GO" id="GO:0004799">
    <property type="term" value="F:thymidylate synthase activity"/>
    <property type="evidence" value="ECO:0007669"/>
    <property type="project" value="UniProtKB-UniRule"/>
</dbReference>
<sequence>MSIYILHNKNLSYIQENFYEKKSIGRIIKASSISDAWYRGLNVIWNHGETITDERGTQIKEFINLMIVIDDPYTNQIPEDISWNTERLEEYAKQLISGENVQDFEYTYGQRLRNWNSEIDQIAYVIEKINDNQNTRRATAVTWIPSIDTKVDEVPCMIVDDFKVRNNRLNLTTLFRSHDFGGAYPANLYGLSKLLEYVAENTGVKPGKITTISVSAHIYDHDWEKIEEILKGV</sequence>
<proteinExistence type="inferred from homology"/>
<keyword evidence="9" id="KW-1185">Reference proteome</keyword>
<dbReference type="HOGENOM" id="CLU_084975_0_0_2"/>
<dbReference type="NCBIfam" id="TIGR03283">
    <property type="entry name" value="thy_syn_methano"/>
    <property type="match status" value="1"/>
</dbReference>
<dbReference type="PIRSF" id="PIRSF036752">
    <property type="entry name" value="TSase_MJ051"/>
    <property type="match status" value="1"/>
</dbReference>
<comment type="subunit">
    <text evidence="5">Monomer.</text>
</comment>
<name>F7XL15_METZD</name>
<comment type="subcellular location">
    <subcellularLocation>
        <location evidence="5">Cytoplasm</location>
    </subcellularLocation>
</comment>
<dbReference type="AlphaFoldDB" id="F7XL15"/>
<evidence type="ECO:0000313" key="8">
    <source>
        <dbReference type="EMBL" id="AEH60721.1"/>
    </source>
</evidence>
<dbReference type="SUPFAM" id="SSF55831">
    <property type="entry name" value="Thymidylate synthase/dCMP hydroxymethylase"/>
    <property type="match status" value="1"/>
</dbReference>
<accession>F7XL15</accession>
<dbReference type="InterPro" id="IPR014620">
    <property type="entry name" value="Thymidylate_synthase_arc"/>
</dbReference>
<evidence type="ECO:0000256" key="6">
    <source>
        <dbReference type="PROSITE-ProRule" id="PRU10016"/>
    </source>
</evidence>
<dbReference type="GO" id="GO:0005829">
    <property type="term" value="C:cytosol"/>
    <property type="evidence" value="ECO:0007669"/>
    <property type="project" value="TreeGrafter"/>
</dbReference>
<dbReference type="PROSITE" id="PS00091">
    <property type="entry name" value="THYMIDYLATE_SYNTHASE"/>
    <property type="match status" value="1"/>
</dbReference>
<dbReference type="InterPro" id="IPR023451">
    <property type="entry name" value="Thymidate_synth/dCMP_Mease_dom"/>
</dbReference>
<dbReference type="GO" id="GO:0006235">
    <property type="term" value="P:dTTP biosynthetic process"/>
    <property type="evidence" value="ECO:0007669"/>
    <property type="project" value="UniProtKB-UniRule"/>
</dbReference>
<dbReference type="Proteomes" id="UP000006622">
    <property type="component" value="Chromosome"/>
</dbReference>
<organism evidence="8 9">
    <name type="scientific">Methanosalsum zhilinae (strain DSM 4017 / NBRC 107636 / OCM 62 / WeN5)</name>
    <name type="common">Methanohalophilus zhilinae</name>
    <dbReference type="NCBI Taxonomy" id="679901"/>
    <lineage>
        <taxon>Archaea</taxon>
        <taxon>Methanobacteriati</taxon>
        <taxon>Methanobacteriota</taxon>
        <taxon>Stenosarchaea group</taxon>
        <taxon>Methanomicrobia</taxon>
        <taxon>Methanosarcinales</taxon>
        <taxon>Methanosarcinaceae</taxon>
        <taxon>Methanosalsum</taxon>
    </lineage>
</organism>
<keyword evidence="2 5" id="KW-0489">Methyltransferase</keyword>
<evidence type="ECO:0000256" key="4">
    <source>
        <dbReference type="ARBA" id="ARBA00022727"/>
    </source>
</evidence>
<dbReference type="Gene3D" id="3.30.572.10">
    <property type="entry name" value="Thymidylate synthase/dCMP hydroxymethylase domain"/>
    <property type="match status" value="1"/>
</dbReference>
<evidence type="ECO:0000313" key="9">
    <source>
        <dbReference type="Proteomes" id="UP000006622"/>
    </source>
</evidence>
<dbReference type="InterPro" id="IPR045097">
    <property type="entry name" value="Thymidate_synth/dCMP_Mease"/>
</dbReference>
<evidence type="ECO:0000256" key="1">
    <source>
        <dbReference type="ARBA" id="ARBA00022490"/>
    </source>
</evidence>
<dbReference type="PANTHER" id="PTHR11548">
    <property type="entry name" value="THYMIDYLATE SYNTHASE 1"/>
    <property type="match status" value="1"/>
</dbReference>
<keyword evidence="3 5" id="KW-0808">Transferase</keyword>
<comment type="similarity">
    <text evidence="5">Belongs to the thymidylate synthase family. Archaeal-type ThyA subfamily.</text>
</comment>
<keyword evidence="4 5" id="KW-0545">Nucleotide biosynthesis</keyword>
<dbReference type="EC" id="2.1.1.-" evidence="5"/>
<dbReference type="KEGG" id="mzh:Mzhil_0859"/>
<reference evidence="8 9" key="1">
    <citation type="submission" date="2010-07" db="EMBL/GenBank/DDBJ databases">
        <title>The complete genome of Methanosalsum zhilinae DSM 4017.</title>
        <authorList>
            <consortium name="US DOE Joint Genome Institute (JGI-PGF)"/>
            <person name="Lucas S."/>
            <person name="Copeland A."/>
            <person name="Lapidus A."/>
            <person name="Glavina del Rio T."/>
            <person name="Dalin E."/>
            <person name="Tice H."/>
            <person name="Bruce D."/>
            <person name="Goodwin L."/>
            <person name="Pitluck S."/>
            <person name="Kyrpides N."/>
            <person name="Mavromatis K."/>
            <person name="Ovchinnikova G."/>
            <person name="Daligault H."/>
            <person name="Detter J.C."/>
            <person name="Han C."/>
            <person name="Tapia R."/>
            <person name="Larimer F."/>
            <person name="Land M."/>
            <person name="Hauser L."/>
            <person name="Markowitz V."/>
            <person name="Cheng J.-F."/>
            <person name="Hugenholtz P."/>
            <person name="Woyke T."/>
            <person name="Wu D."/>
            <person name="Spring S."/>
            <person name="Schueler E."/>
            <person name="Brambilla E."/>
            <person name="Klenk H.-P."/>
            <person name="Eisen J.A."/>
        </authorList>
    </citation>
    <scope>NUCLEOTIDE SEQUENCE [LARGE SCALE GENOMIC DNA]</scope>
    <source>
        <strain evidence="9">DSM 4017 / NBRC 107636 / OCM 62 / WeN5</strain>
    </source>
</reference>
<dbReference type="UniPathway" id="UPA00575"/>
<evidence type="ECO:0000256" key="3">
    <source>
        <dbReference type="ARBA" id="ARBA00022679"/>
    </source>
</evidence>
<feature type="domain" description="Thymidylate synthase/dCMP hydroxymethylase" evidence="7">
    <location>
        <begin position="83"/>
        <end position="231"/>
    </location>
</feature>
<keyword evidence="1 5" id="KW-0963">Cytoplasm</keyword>
<dbReference type="GO" id="GO:0006231">
    <property type="term" value="P:dTMP biosynthetic process"/>
    <property type="evidence" value="ECO:0007669"/>
    <property type="project" value="UniProtKB-UniRule"/>
</dbReference>
<dbReference type="CDD" id="cd00351">
    <property type="entry name" value="TS_Pyrimidine_HMase"/>
    <property type="match status" value="1"/>
</dbReference>
<evidence type="ECO:0000256" key="2">
    <source>
        <dbReference type="ARBA" id="ARBA00022603"/>
    </source>
</evidence>
<dbReference type="Pfam" id="PF00303">
    <property type="entry name" value="Thymidylat_synt"/>
    <property type="match status" value="1"/>
</dbReference>
<comment type="function">
    <text evidence="5">May catalyze the biosynthesis of dTMP using an unknown cosubstrate.</text>
</comment>
<gene>
    <name evidence="5" type="primary">thyA</name>
    <name evidence="8" type="ordered locus">Mzhil_0859</name>
</gene>
<dbReference type="STRING" id="679901.Mzhil_0859"/>
<dbReference type="EMBL" id="CP002101">
    <property type="protein sequence ID" value="AEH60721.1"/>
    <property type="molecule type" value="Genomic_DNA"/>
</dbReference>
<feature type="active site" evidence="5 6">
    <location>
        <position position="156"/>
    </location>
</feature>
<dbReference type="PANTHER" id="PTHR11548:SF1">
    <property type="entry name" value="THYMIDYLATE SYNTHASE 1"/>
    <property type="match status" value="1"/>
</dbReference>
<dbReference type="InterPro" id="IPR020940">
    <property type="entry name" value="Thymidylate_synthase_AS"/>
</dbReference>
<evidence type="ECO:0000259" key="7">
    <source>
        <dbReference type="Pfam" id="PF00303"/>
    </source>
</evidence>
<protein>
    <recommendedName>
        <fullName evidence="5">Putative thymidylate synthase</fullName>
        <shortName evidence="5">TS</shortName>
        <shortName evidence="5">TSase</shortName>
        <ecNumber evidence="5">2.1.1.-</ecNumber>
    </recommendedName>
</protein>
<dbReference type="HAMAP" id="MF_01686">
    <property type="entry name" value="Thymidy_synth_arch"/>
    <property type="match status" value="1"/>
</dbReference>
<dbReference type="GO" id="GO:0032259">
    <property type="term" value="P:methylation"/>
    <property type="evidence" value="ECO:0007669"/>
    <property type="project" value="UniProtKB-KW"/>
</dbReference>
<comment type="pathway">
    <text evidence="5">Pyrimidine metabolism; dTTP biosynthesis.</text>
</comment>
<dbReference type="InterPro" id="IPR036926">
    <property type="entry name" value="Thymidate_synth/dCMP_Mease_sf"/>
</dbReference>